<proteinExistence type="predicted"/>
<evidence type="ECO:0000256" key="1">
    <source>
        <dbReference type="SAM" id="MobiDB-lite"/>
    </source>
</evidence>
<keyword evidence="4" id="KW-1185">Reference proteome</keyword>
<feature type="region of interest" description="Disordered" evidence="1">
    <location>
        <begin position="41"/>
        <end position="67"/>
    </location>
</feature>
<organism evidence="3 4">
    <name type="scientific">Aphanomyces stellatus</name>
    <dbReference type="NCBI Taxonomy" id="120398"/>
    <lineage>
        <taxon>Eukaryota</taxon>
        <taxon>Sar</taxon>
        <taxon>Stramenopiles</taxon>
        <taxon>Oomycota</taxon>
        <taxon>Saprolegniomycetes</taxon>
        <taxon>Saprolegniales</taxon>
        <taxon>Verrucalvaceae</taxon>
        <taxon>Aphanomyces</taxon>
    </lineage>
</organism>
<dbReference type="Proteomes" id="UP000332933">
    <property type="component" value="Unassembled WGS sequence"/>
</dbReference>
<dbReference type="EMBL" id="CAADRA010006873">
    <property type="protein sequence ID" value="VFT97189.1"/>
    <property type="molecule type" value="Genomic_DNA"/>
</dbReference>
<reference evidence="2" key="2">
    <citation type="submission" date="2019-06" db="EMBL/GenBank/DDBJ databases">
        <title>Genomics analysis of Aphanomyces spp. identifies a new class of oomycete effector associated with host adaptation.</title>
        <authorList>
            <person name="Gaulin E."/>
        </authorList>
    </citation>
    <scope>NUCLEOTIDE SEQUENCE</scope>
    <source>
        <strain evidence="2">CBS 578.67</strain>
    </source>
</reference>
<dbReference type="AlphaFoldDB" id="A0A485LH52"/>
<feature type="compositionally biased region" description="Polar residues" evidence="1">
    <location>
        <begin position="41"/>
        <end position="54"/>
    </location>
</feature>
<evidence type="ECO:0000313" key="4">
    <source>
        <dbReference type="Proteomes" id="UP000332933"/>
    </source>
</evidence>
<name>A0A485LH52_9STRA</name>
<sequence length="334" mass="38762">MGDKTKRQYECERKREYRTKLRTQRDILAAEVTSLEHTLARLSSSTARQPASQKQQRRPATHSDLRKECHRQRELLRKLYLWALYCAPQLHPATPWLNSTLLADPTARTYGYQWLTDRVFYSTQAALPFQGDVGDMARLQLHTDDWDVLGIETSHQSTLLVDMEDAARCAWERYTLDEYAHVKQTSSTDRLDDDIVYKRLHDHALGTSLYGLVRRYTSLTRTVFVVCMLSHDDCFPLAATELRPHGFGWIVMERMADGVTLQRTRMMQFSPITTSGHVPLERVAAMFGVDSHPTSRHVTLARVETTALRNFIRRRDNTDQDLLRRIERSHVSDQ</sequence>
<gene>
    <name evidence="3" type="primary">Aste57867_20504</name>
    <name evidence="2" type="ORF">As57867_020438</name>
    <name evidence="3" type="ORF">ASTE57867_20504</name>
</gene>
<reference evidence="3 4" key="1">
    <citation type="submission" date="2019-03" db="EMBL/GenBank/DDBJ databases">
        <authorList>
            <person name="Gaulin E."/>
            <person name="Dumas B."/>
        </authorList>
    </citation>
    <scope>NUCLEOTIDE SEQUENCE [LARGE SCALE GENOMIC DNA]</scope>
    <source>
        <strain evidence="3">CBS 568.67</strain>
    </source>
</reference>
<evidence type="ECO:0000313" key="2">
    <source>
        <dbReference type="EMBL" id="KAF0687801.1"/>
    </source>
</evidence>
<evidence type="ECO:0000313" key="3">
    <source>
        <dbReference type="EMBL" id="VFT97189.1"/>
    </source>
</evidence>
<protein>
    <submittedName>
        <fullName evidence="3">Aste57867_20504 protein</fullName>
    </submittedName>
</protein>
<dbReference type="EMBL" id="VJMH01006848">
    <property type="protein sequence ID" value="KAF0687801.1"/>
    <property type="molecule type" value="Genomic_DNA"/>
</dbReference>
<accession>A0A485LH52</accession>